<reference evidence="1" key="1">
    <citation type="journal article" date="2024" name="J. Gen. Virol.">
        <title>Novel phages of Pseudomonas syringae unveil numerous potential auxiliary metabolic genes.</title>
        <authorList>
            <person name="Feltin C."/>
            <person name="Garneau J.R."/>
            <person name="Morris C.E."/>
            <person name="Berard A."/>
            <person name="Torres-Barcelo C."/>
        </authorList>
    </citation>
    <scope>NUCLEOTIDE SEQUENCE</scope>
</reference>
<dbReference type="EMBL" id="PP179332">
    <property type="protein sequence ID" value="XAI71050.1"/>
    <property type="molecule type" value="Genomic_DNA"/>
</dbReference>
<protein>
    <submittedName>
        <fullName evidence="1">Tail tube protein</fullName>
    </submittedName>
</protein>
<proteinExistence type="predicted"/>
<evidence type="ECO:0000313" key="1">
    <source>
        <dbReference type="EMBL" id="XAI71050.1"/>
    </source>
</evidence>
<accession>A0AAU6W401</accession>
<gene>
    <name evidence="1" type="ORF">Cygsa01_00003</name>
</gene>
<organism evidence="1">
    <name type="scientific">Pseudomonas phage Cygsa01</name>
    <dbReference type="NCBI Taxonomy" id="3138529"/>
    <lineage>
        <taxon>Viruses</taxon>
    </lineage>
</organism>
<sequence length="176" mass="19527">MPNIADFLASVSAGVHRQYKYRVTVNFPSIVASNDVTRTASLLAKSTAVPESIIGEMVINWGGREIPLPGDRTFPEFTLSFINTNDFKVREAWEAWSELINGSESNTAGVIDPDDYMRDITLELLGPTDNVIKTYVLQNAWPKSVGQIGLDMTAMDSFSEYDVALRYINLASNVTR</sequence>
<name>A0AAU6W401_9VIRU</name>